<dbReference type="PANTHER" id="PTHR43098">
    <property type="entry name" value="L-ORNITHINE N(5)-MONOOXYGENASE-RELATED"/>
    <property type="match status" value="1"/>
</dbReference>
<dbReference type="OrthoDB" id="66881at2759"/>
<feature type="domain" description="FAD/NAD(P)-binding" evidence="7">
    <location>
        <begin position="76"/>
        <end position="301"/>
    </location>
</feature>
<dbReference type="AlphaFoldDB" id="A0A6A5KRJ3"/>
<evidence type="ECO:0000256" key="5">
    <source>
        <dbReference type="ARBA" id="ARBA00022857"/>
    </source>
</evidence>
<dbReference type="SUPFAM" id="SSF51905">
    <property type="entry name" value="FAD/NAD(P)-binding domain"/>
    <property type="match status" value="2"/>
</dbReference>
<comment type="cofactor">
    <cofactor evidence="1">
        <name>FAD</name>
        <dbReference type="ChEBI" id="CHEBI:57692"/>
    </cofactor>
</comment>
<dbReference type="Gene3D" id="3.50.50.60">
    <property type="entry name" value="FAD/NAD(P)-binding domain"/>
    <property type="match status" value="3"/>
</dbReference>
<evidence type="ECO:0000256" key="6">
    <source>
        <dbReference type="ARBA" id="ARBA00023002"/>
    </source>
</evidence>
<protein>
    <submittedName>
        <fullName evidence="8">FAD/NAD(P)-binding domain-containing protein</fullName>
    </submittedName>
</protein>
<evidence type="ECO:0000256" key="4">
    <source>
        <dbReference type="ARBA" id="ARBA00022827"/>
    </source>
</evidence>
<accession>A0A6A5KRJ3</accession>
<evidence type="ECO:0000313" key="9">
    <source>
        <dbReference type="Proteomes" id="UP000800040"/>
    </source>
</evidence>
<name>A0A6A5KRJ3_9PLEO</name>
<keyword evidence="5" id="KW-0521">NADP</keyword>
<dbReference type="InterPro" id="IPR050775">
    <property type="entry name" value="FAD-binding_Monooxygenases"/>
</dbReference>
<dbReference type="Proteomes" id="UP000800040">
    <property type="component" value="Unassembled WGS sequence"/>
</dbReference>
<evidence type="ECO:0000313" key="8">
    <source>
        <dbReference type="EMBL" id="KAF1837871.1"/>
    </source>
</evidence>
<sequence>MATRTVIESNEPAMPAEQRYFLEAAKRKNEEGTKQFEQLHFSGNTRLRGLANDIWADHAALDALPMPIDDGGRVKFLIFGAGMGGIVMAIKLIKKGFSSDQILLVETAGGVGGTWYWNRYPGLHCDVEAYCYLPLLEETGYMPPQKYCSGVEIRKYLERTVEKFGLSNRILFRTQATGLEWDENLKVWKANLKMLRGPRGKDEKSISLNADFVTIASGLFPYPQVPKVPGLAEFEGPMLHTARWDYNMTGGTTDDAFPEMNKLKDKVVGIVGTGATAIQVVPQLAKYAKEVYVFQRTPSYVFTRGQRDTDPAQWREKIASKPGWQRERMENLALSLSGELKQGDSMVDDEWTKLEAYGAIIGSSRFGLITPDKAQEHIATMMALDSKHSERARARVSQIVKDEETAKSLTGWYPTWCKRPTFSDEYLEAFNKANVHLINTDGKGIDKVTPKGVVANGQEYPIDILILSTGYRSPGAGGDPGARTGIEIVGRNGRRLADKWEEQGPSTLHGVLSNGYPNLLMQTVTQSSATANYNHVIDVLSEHMASIVATAHDRSLNTREGVVIEPSAAAEEAWGMKIAQGAAFFSPIAVCTPGYLTLEGEALKTPAPDDHVGMMKKAKGAISYQGLVSFIREIEGWRRNGELEGVEVTVGV</sequence>
<reference evidence="8" key="1">
    <citation type="submission" date="2020-01" db="EMBL/GenBank/DDBJ databases">
        <authorList>
            <consortium name="DOE Joint Genome Institute"/>
            <person name="Haridas S."/>
            <person name="Albert R."/>
            <person name="Binder M."/>
            <person name="Bloem J."/>
            <person name="Labutti K."/>
            <person name="Salamov A."/>
            <person name="Andreopoulos B."/>
            <person name="Baker S.E."/>
            <person name="Barry K."/>
            <person name="Bills G."/>
            <person name="Bluhm B.H."/>
            <person name="Cannon C."/>
            <person name="Castanera R."/>
            <person name="Culley D.E."/>
            <person name="Daum C."/>
            <person name="Ezra D."/>
            <person name="Gonzalez J.B."/>
            <person name="Henrissat B."/>
            <person name="Kuo A."/>
            <person name="Liang C."/>
            <person name="Lipzen A."/>
            <person name="Lutzoni F."/>
            <person name="Magnuson J."/>
            <person name="Mondo S."/>
            <person name="Nolan M."/>
            <person name="Ohm R."/>
            <person name="Pangilinan J."/>
            <person name="Park H.-J."/>
            <person name="Ramirez L."/>
            <person name="Alfaro M."/>
            <person name="Sun H."/>
            <person name="Tritt A."/>
            <person name="Yoshinaga Y."/>
            <person name="Zwiers L.-H."/>
            <person name="Turgeon B.G."/>
            <person name="Goodwin S.B."/>
            <person name="Spatafora J.W."/>
            <person name="Crous P.W."/>
            <person name="Grigoriev I.V."/>
        </authorList>
    </citation>
    <scope>NUCLEOTIDE SEQUENCE</scope>
    <source>
        <strain evidence="8">P77</strain>
    </source>
</reference>
<dbReference type="GO" id="GO:0016491">
    <property type="term" value="F:oxidoreductase activity"/>
    <property type="evidence" value="ECO:0007669"/>
    <property type="project" value="UniProtKB-KW"/>
</dbReference>
<keyword evidence="9" id="KW-1185">Reference proteome</keyword>
<keyword evidence="6" id="KW-0560">Oxidoreductase</keyword>
<organism evidence="8 9">
    <name type="scientific">Decorospora gaudefroyi</name>
    <dbReference type="NCBI Taxonomy" id="184978"/>
    <lineage>
        <taxon>Eukaryota</taxon>
        <taxon>Fungi</taxon>
        <taxon>Dikarya</taxon>
        <taxon>Ascomycota</taxon>
        <taxon>Pezizomycotina</taxon>
        <taxon>Dothideomycetes</taxon>
        <taxon>Pleosporomycetidae</taxon>
        <taxon>Pleosporales</taxon>
        <taxon>Pleosporineae</taxon>
        <taxon>Pleosporaceae</taxon>
        <taxon>Decorospora</taxon>
    </lineage>
</organism>
<evidence type="ECO:0000256" key="1">
    <source>
        <dbReference type="ARBA" id="ARBA00001974"/>
    </source>
</evidence>
<dbReference type="EMBL" id="ML975257">
    <property type="protein sequence ID" value="KAF1837871.1"/>
    <property type="molecule type" value="Genomic_DNA"/>
</dbReference>
<dbReference type="InterPro" id="IPR036188">
    <property type="entry name" value="FAD/NAD-bd_sf"/>
</dbReference>
<comment type="similarity">
    <text evidence="2">Belongs to the FAD-binding monooxygenase family.</text>
</comment>
<keyword evidence="4" id="KW-0274">FAD</keyword>
<keyword evidence="3" id="KW-0285">Flavoprotein</keyword>
<evidence type="ECO:0000256" key="3">
    <source>
        <dbReference type="ARBA" id="ARBA00022630"/>
    </source>
</evidence>
<dbReference type="PANTHER" id="PTHR43098:SF2">
    <property type="entry name" value="FAD-BINDING MONOOXYGENASE AUSB-RELATED"/>
    <property type="match status" value="1"/>
</dbReference>
<evidence type="ECO:0000256" key="2">
    <source>
        <dbReference type="ARBA" id="ARBA00010139"/>
    </source>
</evidence>
<dbReference type="Pfam" id="PF07992">
    <property type="entry name" value="Pyr_redox_2"/>
    <property type="match status" value="1"/>
</dbReference>
<gene>
    <name evidence="8" type="ORF">BDW02DRAFT_565599</name>
</gene>
<evidence type="ECO:0000259" key="7">
    <source>
        <dbReference type="Pfam" id="PF07992"/>
    </source>
</evidence>
<dbReference type="InterPro" id="IPR023753">
    <property type="entry name" value="FAD/NAD-binding_dom"/>
</dbReference>
<proteinExistence type="inferred from homology"/>